<evidence type="ECO:0000256" key="1">
    <source>
        <dbReference type="ARBA" id="ARBA00000142"/>
    </source>
</evidence>
<protein>
    <recommendedName>
        <fullName evidence="7">tRNA (guanine-N(7)-)-methyltransferase</fullName>
        <ecNumber evidence="7">2.1.1.33</ecNumber>
    </recommendedName>
    <alternativeName>
        <fullName evidence="7">tRNA (guanine(46)-N(7))-methyltransferase</fullName>
    </alternativeName>
    <alternativeName>
        <fullName evidence="7">tRNA(m7G46)-methyltransferase</fullName>
    </alternativeName>
</protein>
<organism evidence="8 9">
    <name type="scientific">Niabella drilacis (strain DSM 25811 / CCM 8410 / CCUG 62505 / LMG 26954 / E90)</name>
    <dbReference type="NCBI Taxonomy" id="1285928"/>
    <lineage>
        <taxon>Bacteria</taxon>
        <taxon>Pseudomonadati</taxon>
        <taxon>Bacteroidota</taxon>
        <taxon>Chitinophagia</taxon>
        <taxon>Chitinophagales</taxon>
        <taxon>Chitinophagaceae</taxon>
        <taxon>Niabella</taxon>
    </lineage>
</organism>
<feature type="binding site" evidence="7">
    <location>
        <position position="42"/>
    </location>
    <ligand>
        <name>S-adenosyl-L-methionine</name>
        <dbReference type="ChEBI" id="CHEBI:59789"/>
    </ligand>
</feature>
<keyword evidence="6 7" id="KW-0819">tRNA processing</keyword>
<dbReference type="CDD" id="cd02440">
    <property type="entry name" value="AdoMet_MTases"/>
    <property type="match status" value="1"/>
</dbReference>
<feature type="binding site" evidence="7">
    <location>
        <begin position="192"/>
        <end position="195"/>
    </location>
    <ligand>
        <name>substrate</name>
    </ligand>
</feature>
<dbReference type="Pfam" id="PF02390">
    <property type="entry name" value="Methyltransf_4"/>
    <property type="match status" value="1"/>
</dbReference>
<dbReference type="AlphaFoldDB" id="A0A1G6PE16"/>
<evidence type="ECO:0000313" key="8">
    <source>
        <dbReference type="EMBL" id="SDC78393.1"/>
    </source>
</evidence>
<feature type="binding site" evidence="7">
    <location>
        <position position="152"/>
    </location>
    <ligand>
        <name>substrate</name>
    </ligand>
</feature>
<dbReference type="RefSeq" id="WP_090389640.1">
    <property type="nucleotide sequence ID" value="NZ_FMZO01000004.1"/>
</dbReference>
<keyword evidence="4 7" id="KW-0808">Transferase</keyword>
<dbReference type="SUPFAM" id="SSF53335">
    <property type="entry name" value="S-adenosyl-L-methionine-dependent methyltransferases"/>
    <property type="match status" value="1"/>
</dbReference>
<evidence type="ECO:0000256" key="2">
    <source>
        <dbReference type="ARBA" id="ARBA00003015"/>
    </source>
</evidence>
<evidence type="ECO:0000256" key="6">
    <source>
        <dbReference type="ARBA" id="ARBA00022694"/>
    </source>
</evidence>
<sequence>MAQKKLVRFAELNTFNNVLQFPQDVKGKWRDYFKNEQPITLELACGKGEYALGLGRLYPEHNFIGVDIKGNRLWAGAKKALHEKLDHVAFLRAQIEQLHQYFAPGEVSGIWITFPDPQLRFSKAKKRLTHPRFLRIYQQVLKPGGIIHLKTDSPNLHRFTKEVLEMYQCPVLKDTDDLYKEATLPEELKIKTYYESLDIAESNRIHYVSFQLPSVLAGEAKDLELKEAIRYELD</sequence>
<feature type="binding site" evidence="7">
    <location>
        <position position="67"/>
    </location>
    <ligand>
        <name>S-adenosyl-L-methionine</name>
        <dbReference type="ChEBI" id="CHEBI:59789"/>
    </ligand>
</feature>
<feature type="binding site" evidence="7">
    <location>
        <position position="116"/>
    </location>
    <ligand>
        <name>S-adenosyl-L-methionine</name>
        <dbReference type="ChEBI" id="CHEBI:59789"/>
    </ligand>
</feature>
<evidence type="ECO:0000256" key="3">
    <source>
        <dbReference type="ARBA" id="ARBA00022603"/>
    </source>
</evidence>
<name>A0A1G6PE16_NIADE</name>
<reference evidence="9" key="1">
    <citation type="submission" date="2016-10" db="EMBL/GenBank/DDBJ databases">
        <authorList>
            <person name="Varghese N."/>
            <person name="Submissions S."/>
        </authorList>
    </citation>
    <scope>NUCLEOTIDE SEQUENCE [LARGE SCALE GENOMIC DNA]</scope>
    <source>
        <strain evidence="9">DSM 25811 / CCM 8410 / LMG 26954 / E90</strain>
    </source>
</reference>
<comment type="similarity">
    <text evidence="7">Belongs to the class I-like SAM-binding methyltransferase superfamily. TrmB family.</text>
</comment>
<evidence type="ECO:0000256" key="5">
    <source>
        <dbReference type="ARBA" id="ARBA00022691"/>
    </source>
</evidence>
<dbReference type="OrthoDB" id="9802090at2"/>
<dbReference type="GO" id="GO:0043527">
    <property type="term" value="C:tRNA methyltransferase complex"/>
    <property type="evidence" value="ECO:0007669"/>
    <property type="project" value="TreeGrafter"/>
</dbReference>
<dbReference type="STRING" id="1285928.SAMN04487894_1046"/>
<keyword evidence="3 7" id="KW-0489">Methyltransferase</keyword>
<dbReference type="InterPro" id="IPR055361">
    <property type="entry name" value="tRNA_methyltr_TrmB_bact"/>
</dbReference>
<accession>A0A1G6PE16</accession>
<proteinExistence type="inferred from homology"/>
<evidence type="ECO:0000256" key="7">
    <source>
        <dbReference type="HAMAP-Rule" id="MF_01057"/>
    </source>
</evidence>
<comment type="catalytic activity">
    <reaction evidence="1 7">
        <text>guanosine(46) in tRNA + S-adenosyl-L-methionine = N(7)-methylguanosine(46) in tRNA + S-adenosyl-L-homocysteine</text>
        <dbReference type="Rhea" id="RHEA:42708"/>
        <dbReference type="Rhea" id="RHEA-COMP:10188"/>
        <dbReference type="Rhea" id="RHEA-COMP:10189"/>
        <dbReference type="ChEBI" id="CHEBI:57856"/>
        <dbReference type="ChEBI" id="CHEBI:59789"/>
        <dbReference type="ChEBI" id="CHEBI:74269"/>
        <dbReference type="ChEBI" id="CHEBI:74480"/>
        <dbReference type="EC" id="2.1.1.33"/>
    </reaction>
</comment>
<keyword evidence="9" id="KW-1185">Reference proteome</keyword>
<dbReference type="PANTHER" id="PTHR23417">
    <property type="entry name" value="3-DEOXY-D-MANNO-OCTULOSONIC-ACID TRANSFERASE/TRNA GUANINE-N 7 - -METHYLTRANSFERASE"/>
    <property type="match status" value="1"/>
</dbReference>
<comment type="pathway">
    <text evidence="7">tRNA modification; N(7)-methylguanine-tRNA biosynthesis.</text>
</comment>
<dbReference type="PROSITE" id="PS51625">
    <property type="entry name" value="SAM_MT_TRMB"/>
    <property type="match status" value="1"/>
</dbReference>
<gene>
    <name evidence="7" type="primary">trmB</name>
    <name evidence="8" type="ORF">SAMN04487894_1046</name>
</gene>
<dbReference type="InterPro" id="IPR029063">
    <property type="entry name" value="SAM-dependent_MTases_sf"/>
</dbReference>
<dbReference type="GO" id="GO:0008176">
    <property type="term" value="F:tRNA (guanine(46)-N7)-methyltransferase activity"/>
    <property type="evidence" value="ECO:0007669"/>
    <property type="project" value="UniProtKB-UniRule"/>
</dbReference>
<dbReference type="InterPro" id="IPR003358">
    <property type="entry name" value="tRNA_(Gua-N-7)_MeTrfase_Trmb"/>
</dbReference>
<comment type="function">
    <text evidence="2 7">Catalyzes the formation of N(7)-methylguanine at position 46 (m7G46) in tRNA.</text>
</comment>
<dbReference type="EMBL" id="FMZO01000004">
    <property type="protein sequence ID" value="SDC78393.1"/>
    <property type="molecule type" value="Genomic_DNA"/>
</dbReference>
<keyword evidence="5 7" id="KW-0949">S-adenosyl-L-methionine</keyword>
<dbReference type="EC" id="2.1.1.33" evidence="7"/>
<dbReference type="Proteomes" id="UP000198757">
    <property type="component" value="Unassembled WGS sequence"/>
</dbReference>
<dbReference type="UniPathway" id="UPA00989"/>
<comment type="caution">
    <text evidence="7">Lacks conserved residue(s) required for the propagation of feature annotation.</text>
</comment>
<dbReference type="HAMAP" id="MF_01057">
    <property type="entry name" value="tRNA_methyltr_TrmB"/>
    <property type="match status" value="1"/>
</dbReference>
<evidence type="ECO:0000256" key="4">
    <source>
        <dbReference type="ARBA" id="ARBA00022679"/>
    </source>
</evidence>
<evidence type="ECO:0000313" key="9">
    <source>
        <dbReference type="Proteomes" id="UP000198757"/>
    </source>
</evidence>
<dbReference type="NCBIfam" id="NF001080">
    <property type="entry name" value="PRK00121.2-2"/>
    <property type="match status" value="1"/>
</dbReference>
<dbReference type="PANTHER" id="PTHR23417:SF14">
    <property type="entry name" value="PENTACOTRIPEPTIDE-REPEAT REGION OF PRORP DOMAIN-CONTAINING PROTEIN"/>
    <property type="match status" value="1"/>
</dbReference>
<dbReference type="Gene3D" id="3.40.50.150">
    <property type="entry name" value="Vaccinia Virus protein VP39"/>
    <property type="match status" value="1"/>
</dbReference>